<comment type="caution">
    <text evidence="5">The sequence shown here is derived from an EMBL/GenBank/DDBJ whole genome shotgun (WGS) entry which is preliminary data.</text>
</comment>
<feature type="compositionally biased region" description="Low complexity" evidence="3">
    <location>
        <begin position="168"/>
        <end position="182"/>
    </location>
</feature>
<dbReference type="EMBL" id="BAAAHK010000012">
    <property type="protein sequence ID" value="GAA0949053.1"/>
    <property type="molecule type" value="Genomic_DNA"/>
</dbReference>
<keyword evidence="2" id="KW-0012">Acyltransferase</keyword>
<dbReference type="InterPro" id="IPR050832">
    <property type="entry name" value="Bact_Acetyltransf"/>
</dbReference>
<sequence>MGGQMIEVRQATAADGEGVGVVHAASWEAAYSPFFDEAFAAEQIKSRLDRWHERVASPEGLVLVAAVDGRVLAFSWSVPSPSRPGFAEINSFYGHPDGWGTGVAGALMSETLRRLRADGFGRVHLWTLRDTPQSRRFYTKSGFTETGETTTRDFGDGEPIDQVEYEIRTSTTTSPRSTNTPG</sequence>
<dbReference type="Proteomes" id="UP001500542">
    <property type="component" value="Unassembled WGS sequence"/>
</dbReference>
<keyword evidence="1" id="KW-0808">Transferase</keyword>
<evidence type="ECO:0000256" key="3">
    <source>
        <dbReference type="SAM" id="MobiDB-lite"/>
    </source>
</evidence>
<accession>A0ABN1QYZ4</accession>
<name>A0ABN1QYZ4_9ACTN</name>
<dbReference type="CDD" id="cd04301">
    <property type="entry name" value="NAT_SF"/>
    <property type="match status" value="1"/>
</dbReference>
<keyword evidence="6" id="KW-1185">Reference proteome</keyword>
<feature type="compositionally biased region" description="Polar residues" evidence="3">
    <location>
        <begin position="140"/>
        <end position="149"/>
    </location>
</feature>
<evidence type="ECO:0000259" key="4">
    <source>
        <dbReference type="PROSITE" id="PS51186"/>
    </source>
</evidence>
<dbReference type="Pfam" id="PF00583">
    <property type="entry name" value="Acetyltransf_1"/>
    <property type="match status" value="1"/>
</dbReference>
<gene>
    <name evidence="5" type="ORF">GCM10009554_47270</name>
</gene>
<feature type="domain" description="N-acetyltransferase" evidence="4">
    <location>
        <begin position="6"/>
        <end position="170"/>
    </location>
</feature>
<evidence type="ECO:0000256" key="1">
    <source>
        <dbReference type="ARBA" id="ARBA00022679"/>
    </source>
</evidence>
<dbReference type="PROSITE" id="PS51186">
    <property type="entry name" value="GNAT"/>
    <property type="match status" value="1"/>
</dbReference>
<evidence type="ECO:0000313" key="6">
    <source>
        <dbReference type="Proteomes" id="UP001500542"/>
    </source>
</evidence>
<evidence type="ECO:0000313" key="5">
    <source>
        <dbReference type="EMBL" id="GAA0949053.1"/>
    </source>
</evidence>
<proteinExistence type="predicted"/>
<reference evidence="5 6" key="1">
    <citation type="journal article" date="2019" name="Int. J. Syst. Evol. Microbiol.">
        <title>The Global Catalogue of Microorganisms (GCM) 10K type strain sequencing project: providing services to taxonomists for standard genome sequencing and annotation.</title>
        <authorList>
            <consortium name="The Broad Institute Genomics Platform"/>
            <consortium name="The Broad Institute Genome Sequencing Center for Infectious Disease"/>
            <person name="Wu L."/>
            <person name="Ma J."/>
        </authorList>
    </citation>
    <scope>NUCLEOTIDE SEQUENCE [LARGE SCALE GENOMIC DNA]</scope>
    <source>
        <strain evidence="5 6">JCM 10977</strain>
    </source>
</reference>
<evidence type="ECO:0000256" key="2">
    <source>
        <dbReference type="ARBA" id="ARBA00023315"/>
    </source>
</evidence>
<dbReference type="Gene3D" id="3.40.630.30">
    <property type="match status" value="1"/>
</dbReference>
<dbReference type="InterPro" id="IPR000182">
    <property type="entry name" value="GNAT_dom"/>
</dbReference>
<dbReference type="SUPFAM" id="SSF55729">
    <property type="entry name" value="Acyl-CoA N-acyltransferases (Nat)"/>
    <property type="match status" value="1"/>
</dbReference>
<dbReference type="PANTHER" id="PTHR43877">
    <property type="entry name" value="AMINOALKYLPHOSPHONATE N-ACETYLTRANSFERASE-RELATED-RELATED"/>
    <property type="match status" value="1"/>
</dbReference>
<organism evidence="5 6">
    <name type="scientific">Kribbella koreensis</name>
    <dbReference type="NCBI Taxonomy" id="57909"/>
    <lineage>
        <taxon>Bacteria</taxon>
        <taxon>Bacillati</taxon>
        <taxon>Actinomycetota</taxon>
        <taxon>Actinomycetes</taxon>
        <taxon>Propionibacteriales</taxon>
        <taxon>Kribbellaceae</taxon>
        <taxon>Kribbella</taxon>
    </lineage>
</organism>
<feature type="region of interest" description="Disordered" evidence="3">
    <location>
        <begin position="140"/>
        <end position="182"/>
    </location>
</feature>
<protein>
    <submittedName>
        <fullName evidence="5">GNAT family N-acetyltransferase</fullName>
    </submittedName>
</protein>
<dbReference type="InterPro" id="IPR016181">
    <property type="entry name" value="Acyl_CoA_acyltransferase"/>
</dbReference>